<dbReference type="Gene3D" id="3.40.50.1100">
    <property type="match status" value="2"/>
</dbReference>
<protein>
    <submittedName>
        <fullName evidence="6">Threonine dehydratase</fullName>
        <ecNumber evidence="6">4.3.1.19</ecNumber>
    </submittedName>
</protein>
<organism evidence="6 7">
    <name type="scientific">Proteus mirabilis</name>
    <dbReference type="NCBI Taxonomy" id="584"/>
    <lineage>
        <taxon>Bacteria</taxon>
        <taxon>Pseudomonadati</taxon>
        <taxon>Pseudomonadota</taxon>
        <taxon>Gammaproteobacteria</taxon>
        <taxon>Enterobacterales</taxon>
        <taxon>Morganellaceae</taxon>
        <taxon>Proteus</taxon>
    </lineage>
</organism>
<evidence type="ECO:0000256" key="3">
    <source>
        <dbReference type="ARBA" id="ARBA00022898"/>
    </source>
</evidence>
<comment type="similarity">
    <text evidence="2">Belongs to the serine/threonine dehydratase family.</text>
</comment>
<sequence>MAAFRPLTSAPSSAEYLKAALSAPVYEAAVVTPLQEMAKISQRLENTILVKREDRQPVHSFKLRGAYNMIAGLTPEQKAKGVVTASAGNHAQGVALSANRMGVKALIVMPIATADIKVDAVRQFGGEALLYGG</sequence>
<comment type="cofactor">
    <cofactor evidence="1">
        <name>pyridoxal 5'-phosphate</name>
        <dbReference type="ChEBI" id="CHEBI:597326"/>
    </cofactor>
</comment>
<dbReference type="GO" id="GO:0006567">
    <property type="term" value="P:L-threonine catabolic process"/>
    <property type="evidence" value="ECO:0007669"/>
    <property type="project" value="TreeGrafter"/>
</dbReference>
<dbReference type="InterPro" id="IPR000634">
    <property type="entry name" value="Ser/Thr_deHydtase_PyrdxlP-BS"/>
</dbReference>
<name>A0A2X2E6B1_PROMI</name>
<gene>
    <name evidence="6" type="primary">ilvA_1</name>
    <name evidence="6" type="ORF">NCTC10975_04504</name>
</gene>
<dbReference type="GO" id="GO:0009097">
    <property type="term" value="P:isoleucine biosynthetic process"/>
    <property type="evidence" value="ECO:0007669"/>
    <property type="project" value="TreeGrafter"/>
</dbReference>
<dbReference type="InterPro" id="IPR001926">
    <property type="entry name" value="TrpB-like_PALP"/>
</dbReference>
<evidence type="ECO:0000313" key="6">
    <source>
        <dbReference type="EMBL" id="SPZ02420.1"/>
    </source>
</evidence>
<dbReference type="InterPro" id="IPR050147">
    <property type="entry name" value="Ser/Thr_Dehydratase"/>
</dbReference>
<dbReference type="SUPFAM" id="SSF53686">
    <property type="entry name" value="Tryptophan synthase beta subunit-like PLP-dependent enzymes"/>
    <property type="match status" value="1"/>
</dbReference>
<dbReference type="EMBL" id="UAUE01000030">
    <property type="protein sequence ID" value="SPZ02420.1"/>
    <property type="molecule type" value="Genomic_DNA"/>
</dbReference>
<dbReference type="EC" id="4.3.1.19" evidence="6"/>
<reference evidence="6 7" key="1">
    <citation type="submission" date="2018-06" db="EMBL/GenBank/DDBJ databases">
        <authorList>
            <consortium name="Pathogen Informatics"/>
            <person name="Doyle S."/>
        </authorList>
    </citation>
    <scope>NUCLEOTIDE SEQUENCE [LARGE SCALE GENOMIC DNA]</scope>
    <source>
        <strain evidence="6 7">NCTC10975</strain>
    </source>
</reference>
<evidence type="ECO:0000256" key="4">
    <source>
        <dbReference type="ARBA" id="ARBA00023239"/>
    </source>
</evidence>
<evidence type="ECO:0000256" key="1">
    <source>
        <dbReference type="ARBA" id="ARBA00001933"/>
    </source>
</evidence>
<dbReference type="GO" id="GO:0003941">
    <property type="term" value="F:L-serine ammonia-lyase activity"/>
    <property type="evidence" value="ECO:0007669"/>
    <property type="project" value="TreeGrafter"/>
</dbReference>
<dbReference type="GO" id="GO:0006565">
    <property type="term" value="P:L-serine catabolic process"/>
    <property type="evidence" value="ECO:0007669"/>
    <property type="project" value="TreeGrafter"/>
</dbReference>
<keyword evidence="3" id="KW-0663">Pyridoxal phosphate</keyword>
<dbReference type="PANTHER" id="PTHR48078:SF11">
    <property type="entry name" value="THREONINE DEHYDRATASE, MITOCHONDRIAL"/>
    <property type="match status" value="1"/>
</dbReference>
<keyword evidence="4 6" id="KW-0456">Lyase</keyword>
<evidence type="ECO:0000256" key="2">
    <source>
        <dbReference type="ARBA" id="ARBA00010869"/>
    </source>
</evidence>
<dbReference type="GO" id="GO:0030170">
    <property type="term" value="F:pyridoxal phosphate binding"/>
    <property type="evidence" value="ECO:0007669"/>
    <property type="project" value="InterPro"/>
</dbReference>
<proteinExistence type="inferred from homology"/>
<accession>A0A2X2E6B1</accession>
<dbReference type="Proteomes" id="UP000251485">
    <property type="component" value="Unassembled WGS sequence"/>
</dbReference>
<dbReference type="FunFam" id="3.40.50.1100:FF:000005">
    <property type="entry name" value="Threonine dehydratase catabolic"/>
    <property type="match status" value="1"/>
</dbReference>
<dbReference type="PANTHER" id="PTHR48078">
    <property type="entry name" value="THREONINE DEHYDRATASE, MITOCHONDRIAL-RELATED"/>
    <property type="match status" value="1"/>
</dbReference>
<dbReference type="PROSITE" id="PS00165">
    <property type="entry name" value="DEHYDRATASE_SER_THR"/>
    <property type="match status" value="1"/>
</dbReference>
<evidence type="ECO:0000259" key="5">
    <source>
        <dbReference type="Pfam" id="PF00291"/>
    </source>
</evidence>
<dbReference type="InterPro" id="IPR036052">
    <property type="entry name" value="TrpB-like_PALP_sf"/>
</dbReference>
<dbReference type="GO" id="GO:0004794">
    <property type="term" value="F:threonine deaminase activity"/>
    <property type="evidence" value="ECO:0007669"/>
    <property type="project" value="UniProtKB-EC"/>
</dbReference>
<feature type="domain" description="Tryptophan synthase beta chain-like PALP" evidence="5">
    <location>
        <begin position="30"/>
        <end position="133"/>
    </location>
</feature>
<dbReference type="AlphaFoldDB" id="A0A2X2E6B1"/>
<dbReference type="Pfam" id="PF00291">
    <property type="entry name" value="PALP"/>
    <property type="match status" value="1"/>
</dbReference>
<evidence type="ECO:0000313" key="7">
    <source>
        <dbReference type="Proteomes" id="UP000251485"/>
    </source>
</evidence>